<dbReference type="AlphaFoldDB" id="A0A643FQF6"/>
<name>A0A643FQF6_9BURK</name>
<dbReference type="GO" id="GO:0003988">
    <property type="term" value="F:acetyl-CoA C-acyltransferase activity"/>
    <property type="evidence" value="ECO:0007669"/>
    <property type="project" value="UniProtKB-ARBA"/>
</dbReference>
<sequence>MSINGKAYIVGAYEHPTRKAPDKSVAQLHAESAKGALEDAGLTLQDVDGYFCAGDAPGLGALNMVDYLGLKVRHVDSTDTGGSAYIVHVSHAAQAIAAGKCNVALITLAGRPRSEGSSGTQARNWGANLPDQPFEAPFSPVTVNLYAMVAMRHMFQYGTTAEQLAWIKVAASHHAQHNPHAMLRDVVTVEDVLNSPMISDPLRKLDCCVVSDGGGALIVARPEIAAKLKRPMVKIRGAGEAVKGQLGGMVDLSWSGAAISGPIAFEEAGIRPSDIKYASIYDSFTITVLMQLEDLGFCKKGEGGKFVADGNLISGVGKLPFNTDGGGLCNNHPANRGGITKVIEAVRQLRGEAHPAVQVKNCDLALAQGTGGYLGSRHGSATVILERE</sequence>
<dbReference type="InterPro" id="IPR016039">
    <property type="entry name" value="Thiolase-like"/>
</dbReference>
<dbReference type="RefSeq" id="WP_150988223.1">
    <property type="nucleotide sequence ID" value="NZ_CP062804.1"/>
</dbReference>
<dbReference type="Pfam" id="PF22691">
    <property type="entry name" value="Thiolase_C_1"/>
    <property type="match status" value="1"/>
</dbReference>
<dbReference type="PIRSF" id="PIRSF000429">
    <property type="entry name" value="Ac-CoA_Ac_transf"/>
    <property type="match status" value="1"/>
</dbReference>
<dbReference type="PANTHER" id="PTHR42870">
    <property type="entry name" value="ACETYL-COA C-ACETYLTRANSFERASE"/>
    <property type="match status" value="1"/>
</dbReference>
<evidence type="ECO:0000259" key="1">
    <source>
        <dbReference type="Pfam" id="PF22691"/>
    </source>
</evidence>
<dbReference type="InterPro" id="IPR055140">
    <property type="entry name" value="Thiolase_C_2"/>
</dbReference>
<dbReference type="CDD" id="cd00829">
    <property type="entry name" value="SCP-x_thiolase"/>
    <property type="match status" value="1"/>
</dbReference>
<organism evidence="2 3">
    <name type="scientific">Cupriavidus basilensis</name>
    <dbReference type="NCBI Taxonomy" id="68895"/>
    <lineage>
        <taxon>Bacteria</taxon>
        <taxon>Pseudomonadati</taxon>
        <taxon>Pseudomonadota</taxon>
        <taxon>Betaproteobacteria</taxon>
        <taxon>Burkholderiales</taxon>
        <taxon>Burkholderiaceae</taxon>
        <taxon>Cupriavidus</taxon>
    </lineage>
</organism>
<evidence type="ECO:0000313" key="3">
    <source>
        <dbReference type="Proteomes" id="UP000397656"/>
    </source>
</evidence>
<dbReference type="GeneID" id="98405280"/>
<gene>
    <name evidence="2" type="ORF">F7R26_030435</name>
</gene>
<evidence type="ECO:0000313" key="2">
    <source>
        <dbReference type="EMBL" id="QOT79089.1"/>
    </source>
</evidence>
<dbReference type="Gene3D" id="3.40.47.10">
    <property type="match status" value="1"/>
</dbReference>
<proteinExistence type="predicted"/>
<feature type="domain" description="Thiolase C-terminal" evidence="1">
    <location>
        <begin position="245"/>
        <end position="386"/>
    </location>
</feature>
<dbReference type="SUPFAM" id="SSF53901">
    <property type="entry name" value="Thiolase-like"/>
    <property type="match status" value="2"/>
</dbReference>
<dbReference type="PANTHER" id="PTHR42870:SF1">
    <property type="entry name" value="NON-SPECIFIC LIPID-TRANSFER PROTEIN-LIKE 2"/>
    <property type="match status" value="1"/>
</dbReference>
<dbReference type="EMBL" id="CP062804">
    <property type="protein sequence ID" value="QOT79089.1"/>
    <property type="molecule type" value="Genomic_DNA"/>
</dbReference>
<dbReference type="NCBIfam" id="NF006010">
    <property type="entry name" value="PRK08142.1"/>
    <property type="match status" value="1"/>
</dbReference>
<dbReference type="InterPro" id="IPR002155">
    <property type="entry name" value="Thiolase"/>
</dbReference>
<reference evidence="2 3" key="1">
    <citation type="submission" date="2020-10" db="EMBL/GenBank/DDBJ databases">
        <title>Complete genome sequence of Cupriavidus basilensis CCUG 49340T.</title>
        <authorList>
            <person name="Salva-Serra F."/>
            <person name="Donoso R.A."/>
            <person name="Cho K.H."/>
            <person name="Yoo J.A."/>
            <person name="Lee K."/>
            <person name="Yoon S.-H."/>
            <person name="Perez-Pantoja D."/>
            <person name="Moore E.R.B."/>
        </authorList>
    </citation>
    <scope>NUCLEOTIDE SEQUENCE [LARGE SCALE GENOMIC DNA]</scope>
    <source>
        <strain evidence="3">CCUG 49340</strain>
    </source>
</reference>
<accession>A0A643FQF6</accession>
<protein>
    <submittedName>
        <fullName evidence="2">Thiolase domain-containing protein</fullName>
    </submittedName>
</protein>
<dbReference type="Proteomes" id="UP000397656">
    <property type="component" value="Chromosome 2"/>
</dbReference>